<feature type="domain" description="Helix-turn-helix" evidence="1">
    <location>
        <begin position="91"/>
        <end position="150"/>
    </location>
</feature>
<protein>
    <recommendedName>
        <fullName evidence="1">Helix-turn-helix domain-containing protein</fullName>
    </recommendedName>
</protein>
<gene>
    <name evidence="2" type="ORF">ALC57_02611</name>
</gene>
<reference evidence="2 3" key="1">
    <citation type="submission" date="2015-09" db="EMBL/GenBank/DDBJ databases">
        <title>Trachymyrmex cornetzi WGS genome.</title>
        <authorList>
            <person name="Nygaard S."/>
            <person name="Hu H."/>
            <person name="Boomsma J."/>
            <person name="Zhang G."/>
        </authorList>
    </citation>
    <scope>NUCLEOTIDE SEQUENCE [LARGE SCALE GENOMIC DNA]</scope>
    <source>
        <strain evidence="2">Tcor2-1</strain>
        <tissue evidence="2">Whole body</tissue>
    </source>
</reference>
<organism evidence="2 3">
    <name type="scientific">Trachymyrmex cornetzi</name>
    <dbReference type="NCBI Taxonomy" id="471704"/>
    <lineage>
        <taxon>Eukaryota</taxon>
        <taxon>Metazoa</taxon>
        <taxon>Ecdysozoa</taxon>
        <taxon>Arthropoda</taxon>
        <taxon>Hexapoda</taxon>
        <taxon>Insecta</taxon>
        <taxon>Pterygota</taxon>
        <taxon>Neoptera</taxon>
        <taxon>Endopterygota</taxon>
        <taxon>Hymenoptera</taxon>
        <taxon>Apocrita</taxon>
        <taxon>Aculeata</taxon>
        <taxon>Formicoidea</taxon>
        <taxon>Formicidae</taxon>
        <taxon>Myrmicinae</taxon>
        <taxon>Trachymyrmex</taxon>
    </lineage>
</organism>
<dbReference type="Pfam" id="PF26215">
    <property type="entry name" value="HTH_animal"/>
    <property type="match status" value="1"/>
</dbReference>
<evidence type="ECO:0000313" key="3">
    <source>
        <dbReference type="Proteomes" id="UP000078492"/>
    </source>
</evidence>
<proteinExistence type="predicted"/>
<dbReference type="AlphaFoldDB" id="A0A151JNB4"/>
<evidence type="ECO:0000259" key="1">
    <source>
        <dbReference type="Pfam" id="PF26215"/>
    </source>
</evidence>
<dbReference type="EMBL" id="KQ978847">
    <property type="protein sequence ID" value="KYN27975.1"/>
    <property type="molecule type" value="Genomic_DNA"/>
</dbReference>
<accession>A0A151JNB4</accession>
<name>A0A151JNB4_9HYME</name>
<evidence type="ECO:0000313" key="2">
    <source>
        <dbReference type="EMBL" id="KYN27975.1"/>
    </source>
</evidence>
<keyword evidence="3" id="KW-1185">Reference proteome</keyword>
<dbReference type="InterPro" id="IPR058912">
    <property type="entry name" value="HTH_animal"/>
</dbReference>
<dbReference type="Proteomes" id="UP000078492">
    <property type="component" value="Unassembled WGS sequence"/>
</dbReference>
<sequence length="178" mass="20128">MEMLIASVETEAASVGLRFNPAKCATLHVGAGNGSRVLPTSFQIQGETINLPAQGDLYTHLGIPTGFSVLIINNNNTSEYDWYHKPTFSGRYLNFLSQHPLSQKKGTIMDMVDRAFLLSAPKYHRKNLIFVIETLLMNDYPLDFIFKTINERLKSLLYKKTLKQSNDNSSDIRLDEKV</sequence>